<evidence type="ECO:0000256" key="3">
    <source>
        <dbReference type="ARBA" id="ARBA00022467"/>
    </source>
</evidence>
<evidence type="ECO:0000313" key="12">
    <source>
        <dbReference type="Proteomes" id="UP000814243"/>
    </source>
</evidence>
<evidence type="ECO:0000256" key="7">
    <source>
        <dbReference type="ARBA" id="ARBA00023212"/>
    </source>
</evidence>
<comment type="similarity">
    <text evidence="2">Belongs to the spectrin family.</text>
</comment>
<dbReference type="GO" id="GO:0005543">
    <property type="term" value="F:phospholipid binding"/>
    <property type="evidence" value="ECO:0007669"/>
    <property type="project" value="InterPro"/>
</dbReference>
<evidence type="ECO:0000256" key="1">
    <source>
        <dbReference type="ARBA" id="ARBA00004245"/>
    </source>
</evidence>
<sequence length="669" mass="75770">MYAGEKAAEITRREAEVREAWAALSAACAARTAKLEDADHLYRFLNQVRTLTLWMDDVVRQMNTGEKPRDVSGVELLMNNHQSLKAEIDTREDNFSACISLGRELLARQHYASADIKEKLLQLTNQRNALLRRWEERWENLQLILEVYQFARDAAVAEAWLIAQEPYLMSQELGHTIDEVESLIKKHEAFEKSAAAQEDRFSALQRLTTLEQRASSMWPSAQPWDKCDESDFTYQPPPNTRSHQPLTVIIDKNERPVSQVVEEIITDSNKFNIPEKIKARTLSINYADNQKKNDSYLWSPNNKNNSLSTISETSSAPNSPLMSPMSPEIYSSVFFEFPDQAEKANEYLACIDLILWERLSYLNVYPNVSLLRHKSNSSSKSSLKRFIRKWSKKVKPENEVKGEVAVLSLPGLTSSSKAINDLGKEVKSIPLSSSLLLLAQTRNLLCPDGAWYYNYLDSFEVKERKRRQEAAEAAEREQREREAAEAAAAAAAAQDAVDRADTPQEQPAQEGASPASEDEGVEGTLVRKHEWESAAKRASNRSWDKVYVVAKDGRMAFYKDQKAYKASPDAHWRGEAPLDLNGAVVEVAANYTKKKHVFRLRLSSGAEFLLQAHDEAEMSWWLDGLRLRAAAPAPRSHTLPAPHNAEPKRRSFFTLKKKSVTLLSQLYAP</sequence>
<dbReference type="FunFam" id="2.30.29.30:FF:000024">
    <property type="entry name" value="Spectrin beta chain"/>
    <property type="match status" value="1"/>
</dbReference>
<dbReference type="PANTHER" id="PTHR11915">
    <property type="entry name" value="SPECTRIN/FILAMIN RELATED CYTOSKELETAL PROTEIN"/>
    <property type="match status" value="1"/>
</dbReference>
<dbReference type="SUPFAM" id="SSF50729">
    <property type="entry name" value="PH domain-like"/>
    <property type="match status" value="1"/>
</dbReference>
<protein>
    <recommendedName>
        <fullName evidence="10">PH domain-containing protein</fullName>
    </recommendedName>
</protein>
<dbReference type="InterPro" id="IPR001849">
    <property type="entry name" value="PH_domain"/>
</dbReference>
<keyword evidence="5" id="KW-0677">Repeat</keyword>
<proteinExistence type="inferred from homology"/>
<keyword evidence="6" id="KW-0009">Actin-binding</keyword>
<feature type="domain" description="PH" evidence="10">
    <location>
        <begin position="518"/>
        <end position="630"/>
    </location>
</feature>
<evidence type="ECO:0000256" key="9">
    <source>
        <dbReference type="SAM" id="MobiDB-lite"/>
    </source>
</evidence>
<dbReference type="Proteomes" id="UP000814243">
    <property type="component" value="Unassembled WGS sequence"/>
</dbReference>
<dbReference type="Pfam" id="PF00435">
    <property type="entry name" value="Spectrin"/>
    <property type="match status" value="2"/>
</dbReference>
<reference evidence="11" key="1">
    <citation type="journal article" date="2021" name="G3 (Bethesda)">
        <title>Genome and transcriptome analysis of the beet armyworm Spodoptera exigua reveals targets for pest control. .</title>
        <authorList>
            <person name="Simon S."/>
            <person name="Breeschoten T."/>
            <person name="Jansen H.J."/>
            <person name="Dirks R.P."/>
            <person name="Schranz M.E."/>
            <person name="Ros V.I.D."/>
        </authorList>
    </citation>
    <scope>NUCLEOTIDE SEQUENCE</scope>
    <source>
        <strain evidence="11">TB_SE_WUR_2020</strain>
    </source>
</reference>
<feature type="compositionally biased region" description="Basic and acidic residues" evidence="9">
    <location>
        <begin position="470"/>
        <end position="484"/>
    </location>
</feature>
<dbReference type="Gene3D" id="1.20.58.60">
    <property type="match status" value="2"/>
</dbReference>
<evidence type="ECO:0000313" key="11">
    <source>
        <dbReference type="EMBL" id="KAH9633631.1"/>
    </source>
</evidence>
<evidence type="ECO:0000256" key="2">
    <source>
        <dbReference type="ARBA" id="ARBA00006826"/>
    </source>
</evidence>
<dbReference type="GO" id="GO:0003779">
    <property type="term" value="F:actin binding"/>
    <property type="evidence" value="ECO:0007669"/>
    <property type="project" value="UniProtKB-KW"/>
</dbReference>
<evidence type="ECO:0000259" key="10">
    <source>
        <dbReference type="PROSITE" id="PS50003"/>
    </source>
</evidence>
<accession>A0A922SDE1</accession>
<dbReference type="CDD" id="cd00176">
    <property type="entry name" value="SPEC"/>
    <property type="match status" value="1"/>
</dbReference>
<dbReference type="AlphaFoldDB" id="A0A922SDE1"/>
<feature type="region of interest" description="Disordered" evidence="9">
    <location>
        <begin position="470"/>
        <end position="526"/>
    </location>
</feature>
<dbReference type="InterPro" id="IPR018159">
    <property type="entry name" value="Spectrin/alpha-actinin"/>
</dbReference>
<dbReference type="GO" id="GO:0051693">
    <property type="term" value="P:actin filament capping"/>
    <property type="evidence" value="ECO:0007669"/>
    <property type="project" value="UniProtKB-KW"/>
</dbReference>
<evidence type="ECO:0000256" key="5">
    <source>
        <dbReference type="ARBA" id="ARBA00022737"/>
    </source>
</evidence>
<evidence type="ECO:0000256" key="4">
    <source>
        <dbReference type="ARBA" id="ARBA00022490"/>
    </source>
</evidence>
<keyword evidence="4" id="KW-0963">Cytoplasm</keyword>
<feature type="compositionally biased region" description="Low complexity" evidence="9">
    <location>
        <begin position="485"/>
        <end position="495"/>
    </location>
</feature>
<dbReference type="FunFam" id="1.20.58.60:FF:000018">
    <property type="entry name" value="Spectrin beta chain"/>
    <property type="match status" value="1"/>
</dbReference>
<gene>
    <name evidence="11" type="ORF">HF086_014599</name>
</gene>
<dbReference type="GO" id="GO:0016020">
    <property type="term" value="C:membrane"/>
    <property type="evidence" value="ECO:0007669"/>
    <property type="project" value="UniProtKB-ARBA"/>
</dbReference>
<dbReference type="EMBL" id="JACEFF010000648">
    <property type="protein sequence ID" value="KAH9633631.1"/>
    <property type="molecule type" value="Genomic_DNA"/>
</dbReference>
<dbReference type="InterPro" id="IPR001605">
    <property type="entry name" value="PH_dom-spectrin-type"/>
</dbReference>
<comment type="subcellular location">
    <subcellularLocation>
        <location evidence="1">Cytoplasm</location>
        <location evidence="1">Cytoskeleton</location>
    </subcellularLocation>
</comment>
<dbReference type="FunFam" id="1.20.58.60:FF:000011">
    <property type="entry name" value="Spectrin beta chain"/>
    <property type="match status" value="1"/>
</dbReference>
<dbReference type="SUPFAM" id="SSF46966">
    <property type="entry name" value="Spectrin repeat"/>
    <property type="match status" value="2"/>
</dbReference>
<dbReference type="Pfam" id="PF15410">
    <property type="entry name" value="PH_9"/>
    <property type="match status" value="1"/>
</dbReference>
<keyword evidence="3" id="KW-0117">Actin capping</keyword>
<organism evidence="11 12">
    <name type="scientific">Spodoptera exigua</name>
    <name type="common">Beet armyworm</name>
    <name type="synonym">Noctua fulgens</name>
    <dbReference type="NCBI Taxonomy" id="7107"/>
    <lineage>
        <taxon>Eukaryota</taxon>
        <taxon>Metazoa</taxon>
        <taxon>Ecdysozoa</taxon>
        <taxon>Arthropoda</taxon>
        <taxon>Hexapoda</taxon>
        <taxon>Insecta</taxon>
        <taxon>Pterygota</taxon>
        <taxon>Neoptera</taxon>
        <taxon>Endopterygota</taxon>
        <taxon>Lepidoptera</taxon>
        <taxon>Glossata</taxon>
        <taxon>Ditrysia</taxon>
        <taxon>Noctuoidea</taxon>
        <taxon>Noctuidae</taxon>
        <taxon>Amphipyrinae</taxon>
        <taxon>Spodoptera</taxon>
    </lineage>
</organism>
<dbReference type="GO" id="GO:0005737">
    <property type="term" value="C:cytoplasm"/>
    <property type="evidence" value="ECO:0007669"/>
    <property type="project" value="UniProtKB-ARBA"/>
</dbReference>
<dbReference type="PROSITE" id="PS50003">
    <property type="entry name" value="PH_DOMAIN"/>
    <property type="match status" value="1"/>
</dbReference>
<evidence type="ECO:0000256" key="6">
    <source>
        <dbReference type="ARBA" id="ARBA00023203"/>
    </source>
</evidence>
<evidence type="ECO:0000256" key="8">
    <source>
        <dbReference type="SAM" id="Coils"/>
    </source>
</evidence>
<dbReference type="InterPro" id="IPR041681">
    <property type="entry name" value="PH_9"/>
</dbReference>
<dbReference type="GO" id="GO:0005856">
    <property type="term" value="C:cytoskeleton"/>
    <property type="evidence" value="ECO:0007669"/>
    <property type="project" value="UniProtKB-SubCell"/>
</dbReference>
<keyword evidence="8" id="KW-0175">Coiled coil</keyword>
<comment type="caution">
    <text evidence="11">The sequence shown here is derived from an EMBL/GenBank/DDBJ whole genome shotgun (WGS) entry which is preliminary data.</text>
</comment>
<dbReference type="InterPro" id="IPR011993">
    <property type="entry name" value="PH-like_dom_sf"/>
</dbReference>
<dbReference type="CDD" id="cd10571">
    <property type="entry name" value="PH_beta_spectrin"/>
    <property type="match status" value="1"/>
</dbReference>
<dbReference type="SMART" id="SM00150">
    <property type="entry name" value="SPEC"/>
    <property type="match status" value="2"/>
</dbReference>
<dbReference type="InterPro" id="IPR002017">
    <property type="entry name" value="Spectrin_repeat"/>
</dbReference>
<dbReference type="SMART" id="SM00233">
    <property type="entry name" value="PH"/>
    <property type="match status" value="1"/>
</dbReference>
<feature type="coiled-coil region" evidence="8">
    <location>
        <begin position="74"/>
        <end position="133"/>
    </location>
</feature>
<name>A0A922SDE1_SPOEX</name>
<dbReference type="Gene3D" id="2.30.29.30">
    <property type="entry name" value="Pleckstrin-homology domain (PH domain)/Phosphotyrosine-binding domain (PTB)"/>
    <property type="match status" value="1"/>
</dbReference>
<keyword evidence="7" id="KW-0206">Cytoskeleton</keyword>
<dbReference type="PRINTS" id="PR00683">
    <property type="entry name" value="SPECTRINPH"/>
</dbReference>